<gene>
    <name evidence="2" type="ordered locus">AMED_7315</name>
</gene>
<name>A0A0H3DDL4_AMYMU</name>
<protein>
    <submittedName>
        <fullName evidence="2">Dihydropteroate synthase-related protein</fullName>
    </submittedName>
</protein>
<organism evidence="2 3">
    <name type="scientific">Amycolatopsis mediterranei (strain U-32)</name>
    <dbReference type="NCBI Taxonomy" id="749927"/>
    <lineage>
        <taxon>Bacteria</taxon>
        <taxon>Bacillati</taxon>
        <taxon>Actinomycetota</taxon>
        <taxon>Actinomycetes</taxon>
        <taxon>Pseudonocardiales</taxon>
        <taxon>Pseudonocardiaceae</taxon>
        <taxon>Amycolatopsis</taxon>
    </lineage>
</organism>
<proteinExistence type="predicted"/>
<evidence type="ECO:0000259" key="1">
    <source>
        <dbReference type="PROSITE" id="PS50972"/>
    </source>
</evidence>
<dbReference type="PATRIC" id="fig|749927.5.peg.7608"/>
<dbReference type="InterPro" id="IPR045031">
    <property type="entry name" value="DHP_synth-like"/>
</dbReference>
<dbReference type="Proteomes" id="UP000000328">
    <property type="component" value="Chromosome"/>
</dbReference>
<dbReference type="HOGENOM" id="CLU_184213_0_0_11"/>
<dbReference type="InterPro" id="IPR011005">
    <property type="entry name" value="Dihydropteroate_synth-like_sf"/>
</dbReference>
<sequence>MWIDPGIGFGKTVEDNVRLLRRMPAMCDLGIPVLLGVSRKSFIGAVTGRDVEDRLPGSLALIAPAWSAGVDIIRVHDVPQTCDTITMLEAVWGDR</sequence>
<dbReference type="SUPFAM" id="SSF51717">
    <property type="entry name" value="Dihydropteroate synthetase-like"/>
    <property type="match status" value="1"/>
</dbReference>
<accession>A0A0H3DDL4</accession>
<evidence type="ECO:0000313" key="2">
    <source>
        <dbReference type="EMBL" id="ADJ49030.1"/>
    </source>
</evidence>
<dbReference type="KEGG" id="amd:AMED_7315"/>
<dbReference type="eggNOG" id="COG0294">
    <property type="taxonomic scope" value="Bacteria"/>
</dbReference>
<dbReference type="GO" id="GO:0046654">
    <property type="term" value="P:tetrahydrofolate biosynthetic process"/>
    <property type="evidence" value="ECO:0007669"/>
    <property type="project" value="TreeGrafter"/>
</dbReference>
<dbReference type="OrthoDB" id="9811744at2"/>
<dbReference type="EMBL" id="CP002000">
    <property type="protein sequence ID" value="ADJ49030.1"/>
    <property type="molecule type" value="Genomic_DNA"/>
</dbReference>
<dbReference type="AlphaFoldDB" id="A0A0H3DDL4"/>
<reference evidence="2 3" key="1">
    <citation type="journal article" date="2010" name="Cell Res.">
        <title>Complete genome sequence of the rifamycin SV-producing Amycolatopsis mediterranei U32 revealed its genetic characteristics in phylogeny and metabolism.</title>
        <authorList>
            <person name="Zhao W."/>
            <person name="Zhong Y."/>
            <person name="Yuan H."/>
            <person name="Wang J."/>
            <person name="Zheng H."/>
            <person name="Wang Y."/>
            <person name="Cen X."/>
            <person name="Xu F."/>
            <person name="Bai J."/>
            <person name="Han X."/>
            <person name="Lu G."/>
            <person name="Zhu Y."/>
            <person name="Shao Z."/>
            <person name="Yan H."/>
            <person name="Li C."/>
            <person name="Peng N."/>
            <person name="Zhang Z."/>
            <person name="Zhang Y."/>
            <person name="Lin W."/>
            <person name="Fan Y."/>
            <person name="Qin Z."/>
            <person name="Hu Y."/>
            <person name="Zhu B."/>
            <person name="Wang S."/>
            <person name="Ding X."/>
            <person name="Zhao G.P."/>
        </authorList>
    </citation>
    <scope>NUCLEOTIDE SEQUENCE [LARGE SCALE GENOMIC DNA]</scope>
    <source>
        <strain evidence="3">U-32</strain>
    </source>
</reference>
<dbReference type="GO" id="GO:0004156">
    <property type="term" value="F:dihydropteroate synthase activity"/>
    <property type="evidence" value="ECO:0007669"/>
    <property type="project" value="TreeGrafter"/>
</dbReference>
<dbReference type="PANTHER" id="PTHR20941">
    <property type="entry name" value="FOLATE SYNTHESIS PROTEINS"/>
    <property type="match status" value="1"/>
</dbReference>
<dbReference type="GO" id="GO:0005829">
    <property type="term" value="C:cytosol"/>
    <property type="evidence" value="ECO:0007669"/>
    <property type="project" value="TreeGrafter"/>
</dbReference>
<dbReference type="InterPro" id="IPR000489">
    <property type="entry name" value="Pterin-binding_dom"/>
</dbReference>
<dbReference type="Gene3D" id="3.20.20.20">
    <property type="entry name" value="Dihydropteroate synthase-like"/>
    <property type="match status" value="1"/>
</dbReference>
<dbReference type="Pfam" id="PF00809">
    <property type="entry name" value="Pterin_bind"/>
    <property type="match status" value="1"/>
</dbReference>
<feature type="domain" description="Pterin-binding" evidence="1">
    <location>
        <begin position="1"/>
        <end position="86"/>
    </location>
</feature>
<dbReference type="PROSITE" id="PS50972">
    <property type="entry name" value="PTERIN_BINDING"/>
    <property type="match status" value="1"/>
</dbReference>
<dbReference type="PANTHER" id="PTHR20941:SF1">
    <property type="entry name" value="FOLIC ACID SYNTHESIS PROTEIN FOL1"/>
    <property type="match status" value="1"/>
</dbReference>
<evidence type="ECO:0000313" key="3">
    <source>
        <dbReference type="Proteomes" id="UP000000328"/>
    </source>
</evidence>